<dbReference type="EMBL" id="AP027266">
    <property type="protein sequence ID" value="BDW84894.1"/>
    <property type="molecule type" value="Genomic_DNA"/>
</dbReference>
<sequence>MDGFRRYGLYVVPEGGLYRAGADWLGWDSVAGARTVPPDLPGLPDSAEALTATPRKYGFHGTVKPPFHLAHGTSAAALDAAARGFCASRAPVTIPAMTLRRLGRFIAIVPAAPSAALADLAGATVAALDPFRAPPSEAELARRRKSSLTERQEALLALWGYPYVMEEFRFHLTLTGALSPEAAEVTERVLATHFAPHLAAPVVIDSLCLMGEDDDGLFHLVHRYTLSG</sequence>
<dbReference type="PIRSF" id="PIRSF033328">
    <property type="entry name" value="Phest_Mll4975"/>
    <property type="match status" value="1"/>
</dbReference>
<dbReference type="InterPro" id="IPR009389">
    <property type="entry name" value="DUF1045"/>
</dbReference>
<keyword evidence="2" id="KW-1185">Reference proteome</keyword>
<evidence type="ECO:0000313" key="1">
    <source>
        <dbReference type="EMBL" id="BDW84894.1"/>
    </source>
</evidence>
<dbReference type="RefSeq" id="WP_338275156.1">
    <property type="nucleotide sequence ID" value="NZ_AP027266.1"/>
</dbReference>
<proteinExistence type="predicted"/>
<dbReference type="Proteomes" id="UP001337723">
    <property type="component" value="Chromosome"/>
</dbReference>
<dbReference type="KEGG" id="rmai:MACH21_10710"/>
<dbReference type="Pfam" id="PF06299">
    <property type="entry name" value="DUF1045"/>
    <property type="match status" value="1"/>
</dbReference>
<dbReference type="Gene3D" id="3.90.1140.10">
    <property type="entry name" value="Cyclic phosphodiesterase"/>
    <property type="match status" value="1"/>
</dbReference>
<protein>
    <submittedName>
        <fullName evidence="1">Phosphonate metabolism protein</fullName>
    </submittedName>
</protein>
<dbReference type="NCBIfam" id="TIGR03223">
    <property type="entry name" value="Phn_opern_protn"/>
    <property type="match status" value="1"/>
</dbReference>
<reference evidence="1 2" key="1">
    <citation type="submission" date="2023-01" db="EMBL/GenBank/DDBJ databases">
        <title>Complete genome sequence of Roseicyclus marinus strain Dej080120_10.</title>
        <authorList>
            <person name="Ueki S."/>
            <person name="Maruyama F."/>
        </authorList>
    </citation>
    <scope>NUCLEOTIDE SEQUENCE [LARGE SCALE GENOMIC DNA]</scope>
    <source>
        <strain evidence="1 2">Dej080120_10</strain>
    </source>
</reference>
<evidence type="ECO:0000313" key="2">
    <source>
        <dbReference type="Proteomes" id="UP001337723"/>
    </source>
</evidence>
<gene>
    <name evidence="1" type="ORF">MACH21_10710</name>
</gene>
<dbReference type="AlphaFoldDB" id="A0AA48HFY8"/>
<accession>A0AA48HFY8</accession>
<organism evidence="1 2">
    <name type="scientific">Roseicyclus marinus</name>
    <dbReference type="NCBI Taxonomy" id="2161673"/>
    <lineage>
        <taxon>Bacteria</taxon>
        <taxon>Pseudomonadati</taxon>
        <taxon>Pseudomonadota</taxon>
        <taxon>Alphaproteobacteria</taxon>
        <taxon>Rhodobacterales</taxon>
        <taxon>Roseobacteraceae</taxon>
        <taxon>Roseicyclus</taxon>
    </lineage>
</organism>
<name>A0AA48HFY8_9RHOB</name>